<feature type="non-terminal residue" evidence="1">
    <location>
        <position position="150"/>
    </location>
</feature>
<dbReference type="AlphaFoldDB" id="A0A382PH55"/>
<reference evidence="1" key="1">
    <citation type="submission" date="2018-05" db="EMBL/GenBank/DDBJ databases">
        <authorList>
            <person name="Lanie J.A."/>
            <person name="Ng W.-L."/>
            <person name="Kazmierczak K.M."/>
            <person name="Andrzejewski T.M."/>
            <person name="Davidsen T.M."/>
            <person name="Wayne K.J."/>
            <person name="Tettelin H."/>
            <person name="Glass J.I."/>
            <person name="Rusch D."/>
            <person name="Podicherti R."/>
            <person name="Tsui H.-C.T."/>
            <person name="Winkler M.E."/>
        </authorList>
    </citation>
    <scope>NUCLEOTIDE SEQUENCE</scope>
</reference>
<dbReference type="InterPro" id="IPR012337">
    <property type="entry name" value="RNaseH-like_sf"/>
</dbReference>
<dbReference type="EMBL" id="UINC01107293">
    <property type="protein sequence ID" value="SVC72556.1"/>
    <property type="molecule type" value="Genomic_DNA"/>
</dbReference>
<name>A0A382PH55_9ZZZZ</name>
<proteinExistence type="predicted"/>
<sequence length="150" mass="18014">MICRWREEENDKWVRKEKLVTDFYPYLFLDPSNFFRKKINKNGRTIKFQIRSPSDIRSSLGKEIRDSVISHRDDDGKHYRDAEGNALWRVEFPYPGALNRFRRLFGPSYEGDVPYGDRYAIDNIDEMKPYKMRKLFVDLEALQFRKGHLA</sequence>
<protein>
    <submittedName>
        <fullName evidence="1">Uncharacterized protein</fullName>
    </submittedName>
</protein>
<dbReference type="SUPFAM" id="SSF53098">
    <property type="entry name" value="Ribonuclease H-like"/>
    <property type="match status" value="1"/>
</dbReference>
<evidence type="ECO:0000313" key="1">
    <source>
        <dbReference type="EMBL" id="SVC72556.1"/>
    </source>
</evidence>
<gene>
    <name evidence="1" type="ORF">METZ01_LOCUS325410</name>
</gene>
<accession>A0A382PH55</accession>
<dbReference type="Gene3D" id="3.30.342.10">
    <property type="entry name" value="DNA Polymerase, chain B, domain 1"/>
    <property type="match status" value="1"/>
</dbReference>
<organism evidence="1">
    <name type="scientific">marine metagenome</name>
    <dbReference type="NCBI Taxonomy" id="408172"/>
    <lineage>
        <taxon>unclassified sequences</taxon>
        <taxon>metagenomes</taxon>
        <taxon>ecological metagenomes</taxon>
    </lineage>
</organism>